<dbReference type="InParanoid" id="A0A4S2MHL2"/>
<dbReference type="EMBL" id="ML220208">
    <property type="protein sequence ID" value="TGZ76175.1"/>
    <property type="molecule type" value="Genomic_DNA"/>
</dbReference>
<evidence type="ECO:0000256" key="3">
    <source>
        <dbReference type="ARBA" id="ARBA00023004"/>
    </source>
</evidence>
<evidence type="ECO:0000313" key="8">
    <source>
        <dbReference type="Proteomes" id="UP000298138"/>
    </source>
</evidence>
<dbReference type="Gene3D" id="3.30.9.10">
    <property type="entry name" value="D-Amino Acid Oxidase, subunit A, domain 2"/>
    <property type="match status" value="1"/>
</dbReference>
<evidence type="ECO:0000256" key="5">
    <source>
        <dbReference type="SAM" id="MobiDB-lite"/>
    </source>
</evidence>
<evidence type="ECO:0000256" key="1">
    <source>
        <dbReference type="ARBA" id="ARBA00022714"/>
    </source>
</evidence>
<gene>
    <name evidence="7" type="ORF">EX30DRAFT_399462</name>
</gene>
<dbReference type="GO" id="GO:0005737">
    <property type="term" value="C:cytoplasm"/>
    <property type="evidence" value="ECO:0007669"/>
    <property type="project" value="TreeGrafter"/>
</dbReference>
<dbReference type="SUPFAM" id="SSF50022">
    <property type="entry name" value="ISP domain"/>
    <property type="match status" value="1"/>
</dbReference>
<dbReference type="Pfam" id="PF00355">
    <property type="entry name" value="Rieske"/>
    <property type="match status" value="1"/>
</dbReference>
<dbReference type="Gene3D" id="3.50.50.60">
    <property type="entry name" value="FAD/NAD(P)-binding domain"/>
    <property type="match status" value="1"/>
</dbReference>
<dbReference type="PANTHER" id="PTHR13847">
    <property type="entry name" value="SARCOSINE DEHYDROGENASE-RELATED"/>
    <property type="match status" value="1"/>
</dbReference>
<keyword evidence="1" id="KW-0001">2Fe-2S</keyword>
<dbReference type="GO" id="GO:0051537">
    <property type="term" value="F:2 iron, 2 sulfur cluster binding"/>
    <property type="evidence" value="ECO:0007669"/>
    <property type="project" value="UniProtKB-KW"/>
</dbReference>
<protein>
    <submittedName>
        <fullName evidence="7">DAO-domain-containing protein</fullName>
    </submittedName>
</protein>
<dbReference type="InterPro" id="IPR017941">
    <property type="entry name" value="Rieske_2Fe-2S"/>
</dbReference>
<organism evidence="7 8">
    <name type="scientific">Ascodesmis nigricans</name>
    <dbReference type="NCBI Taxonomy" id="341454"/>
    <lineage>
        <taxon>Eukaryota</taxon>
        <taxon>Fungi</taxon>
        <taxon>Dikarya</taxon>
        <taxon>Ascomycota</taxon>
        <taxon>Pezizomycotina</taxon>
        <taxon>Pezizomycetes</taxon>
        <taxon>Pezizales</taxon>
        <taxon>Ascodesmidaceae</taxon>
        <taxon>Ascodesmis</taxon>
    </lineage>
</organism>
<keyword evidence="8" id="KW-1185">Reference proteome</keyword>
<evidence type="ECO:0000259" key="6">
    <source>
        <dbReference type="PROSITE" id="PS51296"/>
    </source>
</evidence>
<dbReference type="InterPro" id="IPR006076">
    <property type="entry name" value="FAD-dep_OxRdtase"/>
</dbReference>
<dbReference type="SUPFAM" id="SSF51905">
    <property type="entry name" value="FAD/NAD(P)-binding domain"/>
    <property type="match status" value="1"/>
</dbReference>
<proteinExistence type="predicted"/>
<dbReference type="OrthoDB" id="429143at2759"/>
<dbReference type="InterPro" id="IPR036922">
    <property type="entry name" value="Rieske_2Fe-2S_sf"/>
</dbReference>
<name>A0A4S2MHL2_9PEZI</name>
<keyword evidence="4" id="KW-0411">Iron-sulfur</keyword>
<dbReference type="GO" id="GO:0046872">
    <property type="term" value="F:metal ion binding"/>
    <property type="evidence" value="ECO:0007669"/>
    <property type="project" value="UniProtKB-KW"/>
</dbReference>
<dbReference type="InterPro" id="IPR036188">
    <property type="entry name" value="FAD/NAD-bd_sf"/>
</dbReference>
<dbReference type="Gene3D" id="2.102.10.10">
    <property type="entry name" value="Rieske [2Fe-2S] iron-sulphur domain"/>
    <property type="match status" value="1"/>
</dbReference>
<dbReference type="Pfam" id="PF01266">
    <property type="entry name" value="DAO"/>
    <property type="match status" value="1"/>
</dbReference>
<evidence type="ECO:0000256" key="2">
    <source>
        <dbReference type="ARBA" id="ARBA00022723"/>
    </source>
</evidence>
<sequence>MYTARPGFRPLLHRSIHSSKSQARLIPLLRFGQQQQHHYYRNKQHSGSPKLPTNHRALSTMTSTSINSTQDSSGHTAPVWLSTEPFSHRPHFPQLSQNLTNIDLLIVGAGIAGIQTAYEAVQAGLKVCLIDAREALSGETGRTSGHLASFLDDRFYELIKTYGKEGARTAYDSHQWALERVGEVARKEGIECEYRTLDGVLIVSVPDTDPEYVTKNDLPQEAKALETLGIPYRFQEKGKVGELYTGAVLTMMGQATFHPTKYLHGLLKVLKEKHSDQFQAYTNTRMRSYHDHGTHTTIETEGGHTITASSLLQATNVPLHMGSIILKEGFYRTYCIAQSAPNTIPDILLYDNADPYIYTRKTTHPDPTKCYLITGGEDHKVGQESASNYPTHFQHLAKWAKSNFPDVDETPDFAWSGQIVEPNDGLAFIGRNTGTEKNVFVVTGDSGNGLTHGVIASRIIPDLITNTKNPWIELYSPARKPKPRTITEDVKENVKQNMAYKRWINPDPQVHDIEDIPRGCGAVLGGVVGLGKPVAVYRGEDGEARRFSAVCPHMAGVVAWNKVEGTWDCPVHGSRFDGKTGKCVMGPSNRGLAPEDEMAKQAVKAETSG</sequence>
<keyword evidence="3" id="KW-0408">Iron</keyword>
<evidence type="ECO:0000313" key="7">
    <source>
        <dbReference type="EMBL" id="TGZ76175.1"/>
    </source>
</evidence>
<dbReference type="Proteomes" id="UP000298138">
    <property type="component" value="Unassembled WGS sequence"/>
</dbReference>
<dbReference type="PROSITE" id="PS51296">
    <property type="entry name" value="RIESKE"/>
    <property type="match status" value="1"/>
</dbReference>
<accession>A0A4S2MHL2</accession>
<keyword evidence="2" id="KW-0479">Metal-binding</keyword>
<reference evidence="7 8" key="1">
    <citation type="submission" date="2019-04" db="EMBL/GenBank/DDBJ databases">
        <title>Comparative genomics and transcriptomics to analyze fruiting body development in filamentous ascomycetes.</title>
        <authorList>
            <consortium name="DOE Joint Genome Institute"/>
            <person name="Lutkenhaus R."/>
            <person name="Traeger S."/>
            <person name="Breuer J."/>
            <person name="Kuo A."/>
            <person name="Lipzen A."/>
            <person name="Pangilinan J."/>
            <person name="Dilworth D."/>
            <person name="Sandor L."/>
            <person name="Poggeler S."/>
            <person name="Barry K."/>
            <person name="Grigoriev I.V."/>
            <person name="Nowrousian M."/>
        </authorList>
    </citation>
    <scope>NUCLEOTIDE SEQUENCE [LARGE SCALE GENOMIC DNA]</scope>
    <source>
        <strain evidence="7 8">CBS 389.68</strain>
    </source>
</reference>
<evidence type="ECO:0000256" key="4">
    <source>
        <dbReference type="ARBA" id="ARBA00023014"/>
    </source>
</evidence>
<feature type="domain" description="Rieske" evidence="6">
    <location>
        <begin position="508"/>
        <end position="594"/>
    </location>
</feature>
<dbReference type="AlphaFoldDB" id="A0A4S2MHL2"/>
<feature type="region of interest" description="Disordered" evidence="5">
    <location>
        <begin position="588"/>
        <end position="609"/>
    </location>
</feature>
<dbReference type="PANTHER" id="PTHR13847:SF281">
    <property type="entry name" value="FAD DEPENDENT OXIDOREDUCTASE DOMAIN-CONTAINING PROTEIN"/>
    <property type="match status" value="1"/>
</dbReference>